<keyword evidence="2" id="KW-1185">Reference proteome</keyword>
<sequence>MDIKLDSNFCLEEAPWMQWGDIKYGLERGFLSPRGAVQYAVKNLTVDSSAEHYELACLAGDDVNEVMQHVSNLASEFPRDTEREEKVWIFLIFLWVFRNRNSYRDPLGVVEELYADFGYPVSVSSFVRYMPTANASLEGDEWLFKNWSDMLDVLRRELQVKGTK</sequence>
<comment type="caution">
    <text evidence="1">The sequence shown here is derived from an EMBL/GenBank/DDBJ whole genome shotgun (WGS) entry which is preliminary data.</text>
</comment>
<accession>A0ABU2DA77</accession>
<dbReference type="EMBL" id="JAVKVN010000002">
    <property type="protein sequence ID" value="MDR7945013.1"/>
    <property type="molecule type" value="Genomic_DNA"/>
</dbReference>
<name>A0ABU2DA77_ACHAE</name>
<evidence type="ECO:0000313" key="1">
    <source>
        <dbReference type="EMBL" id="MDR7945013.1"/>
    </source>
</evidence>
<proteinExistence type="predicted"/>
<dbReference type="Proteomes" id="UP001264156">
    <property type="component" value="Unassembled WGS sequence"/>
</dbReference>
<gene>
    <name evidence="1" type="ORF">RIU57_07890</name>
</gene>
<protein>
    <submittedName>
        <fullName evidence="1">DUF2247 family protein</fullName>
    </submittedName>
</protein>
<organism evidence="1 2">
    <name type="scientific">Achromobacter aegrifaciens</name>
    <dbReference type="NCBI Taxonomy" id="1287736"/>
    <lineage>
        <taxon>Bacteria</taxon>
        <taxon>Pseudomonadati</taxon>
        <taxon>Pseudomonadota</taxon>
        <taxon>Betaproteobacteria</taxon>
        <taxon>Burkholderiales</taxon>
        <taxon>Alcaligenaceae</taxon>
        <taxon>Achromobacter</taxon>
    </lineage>
</organism>
<dbReference type="InterPro" id="IPR016630">
    <property type="entry name" value="UCP015278"/>
</dbReference>
<evidence type="ECO:0000313" key="2">
    <source>
        <dbReference type="Proteomes" id="UP001264156"/>
    </source>
</evidence>
<dbReference type="RefSeq" id="WP_175163968.1">
    <property type="nucleotide sequence ID" value="NZ_CADILA010000060.1"/>
</dbReference>
<dbReference type="Pfam" id="PF10004">
    <property type="entry name" value="DUF2247"/>
    <property type="match status" value="1"/>
</dbReference>
<reference evidence="2" key="1">
    <citation type="submission" date="2023-07" db="EMBL/GenBank/DDBJ databases">
        <title>Glyphosate-induced phosphonatase operons in soil bacteria of genus Achromobacter.</title>
        <authorList>
            <person name="Epiktetov D.O."/>
            <person name="Sviridov A.V."/>
            <person name="Tarlachkov S.V."/>
            <person name="Shushkova T.V."/>
            <person name="Toropygin I.Y."/>
            <person name="Leontievsky A."/>
        </authorList>
    </citation>
    <scope>NUCLEOTIDE SEQUENCE [LARGE SCALE GENOMIC DNA]</scope>
    <source>
        <strain evidence="2">Kg 16</strain>
    </source>
</reference>